<dbReference type="WBParaSite" id="L893_g7530.t3">
    <property type="protein sequence ID" value="L893_g7530.t3"/>
    <property type="gene ID" value="L893_g7530"/>
</dbReference>
<dbReference type="AlphaFoldDB" id="A0A1I8ANA3"/>
<evidence type="ECO:0000313" key="2">
    <source>
        <dbReference type="Proteomes" id="UP000095287"/>
    </source>
</evidence>
<evidence type="ECO:0000256" key="1">
    <source>
        <dbReference type="SAM" id="SignalP"/>
    </source>
</evidence>
<evidence type="ECO:0000313" key="3">
    <source>
        <dbReference type="WBParaSite" id="L893_g7530.t3"/>
    </source>
</evidence>
<dbReference type="Pfam" id="PF17305">
    <property type="entry name" value="DUF5354"/>
    <property type="match status" value="1"/>
</dbReference>
<name>A0A1I8ANA3_9BILA</name>
<reference evidence="3" key="1">
    <citation type="submission" date="2016-11" db="UniProtKB">
        <authorList>
            <consortium name="WormBaseParasite"/>
        </authorList>
    </citation>
    <scope>IDENTIFICATION</scope>
</reference>
<sequence>MAVAVVLSILLVSLPIMATGLVCYENDDSASGRRATATNPAFQGNVHTVNGTKYRFCGLIPATTSRPGRLFALGEENDYFPTYEKTFGVSDPYYRVITVCLLEEFQFGRHYPKMHTEFIFRCVCNFDLCNAEPTFSEYLNAIKISATKNESKPIDITPDRLI</sequence>
<keyword evidence="2" id="KW-1185">Reference proteome</keyword>
<feature type="signal peptide" evidence="1">
    <location>
        <begin position="1"/>
        <end position="20"/>
    </location>
</feature>
<accession>A0A1I8ANA3</accession>
<proteinExistence type="predicted"/>
<keyword evidence="1" id="KW-0732">Signal</keyword>
<dbReference type="Proteomes" id="UP000095287">
    <property type="component" value="Unplaced"/>
</dbReference>
<dbReference type="InterPro" id="IPR035291">
    <property type="entry name" value="DUF5354"/>
</dbReference>
<protein>
    <submittedName>
        <fullName evidence="3">DM10 domain-containing protein</fullName>
    </submittedName>
</protein>
<feature type="chain" id="PRO_5009314943" evidence="1">
    <location>
        <begin position="21"/>
        <end position="162"/>
    </location>
</feature>
<organism evidence="2 3">
    <name type="scientific">Steinernema glaseri</name>
    <dbReference type="NCBI Taxonomy" id="37863"/>
    <lineage>
        <taxon>Eukaryota</taxon>
        <taxon>Metazoa</taxon>
        <taxon>Ecdysozoa</taxon>
        <taxon>Nematoda</taxon>
        <taxon>Chromadorea</taxon>
        <taxon>Rhabditida</taxon>
        <taxon>Tylenchina</taxon>
        <taxon>Panagrolaimomorpha</taxon>
        <taxon>Strongyloidoidea</taxon>
        <taxon>Steinernematidae</taxon>
        <taxon>Steinernema</taxon>
    </lineage>
</organism>